<dbReference type="Pfam" id="PF12854">
    <property type="entry name" value="PPR_1"/>
    <property type="match status" value="1"/>
</dbReference>
<dbReference type="OrthoDB" id="185373at2759"/>
<sequence length="505" mass="58411">MISRLSKAKGSSSLFIPYIYQRFATPVKVFVSRSQIELISNSFRSKEAHFFSFPRRDLHSNEVDGPSISDNDSNTSNVVMIQDILKYHENDCQLEKALDQFTLSVNEDLVVQVLCRHRSAWRPALSFFNWASSQKGYSHGSRAYNEMLDILGRTKQIKLMQQLFDEIPKERVSSVINNRTFAILMHRYAGAHKVQEAIDSFYKRKDYGLELDLIGFQTLLTSLCRFKHVEEAEALFIQKQNEFPPVIKSRNIILNGWCVLGSSHEAKRFWNDIISSKCKPDLFTYSIFINSLTKAGKLETAVKLFTSMWEKGCDPDVTICNTIIDQLCFKKRIPNALEIFGEMNERGCLPDVATYNSLIKHLCKIRRMEKVYELLSEMDQKNCPPNSRTYCYILKTLQKPEEVGNLLRRMERTGCKLDSDIYNLILNLYVGWKYHIGIKSVWAEMEKNGQGPDQRSYTIMIHGLHSQGKLDEALEYYSKMKSKGMVLEPRTRLLIKAIHLKRGDK</sequence>
<dbReference type="Gramene" id="ONK76730">
    <property type="protein sequence ID" value="ONK76730"/>
    <property type="gene ID" value="A4U43_C03F31520"/>
</dbReference>
<dbReference type="InterPro" id="IPR011990">
    <property type="entry name" value="TPR-like_helical_dom_sf"/>
</dbReference>
<feature type="repeat" description="PPR" evidence="3">
    <location>
        <begin position="281"/>
        <end position="315"/>
    </location>
</feature>
<feature type="repeat" description="PPR" evidence="3">
    <location>
        <begin position="453"/>
        <end position="487"/>
    </location>
</feature>
<dbReference type="Gene3D" id="1.25.40.10">
    <property type="entry name" value="Tetratricopeptide repeat domain"/>
    <property type="match status" value="4"/>
</dbReference>
<gene>
    <name evidence="4" type="ORF">A4U43_C03F31520</name>
</gene>
<keyword evidence="5" id="KW-1185">Reference proteome</keyword>
<evidence type="ECO:0000313" key="4">
    <source>
        <dbReference type="EMBL" id="ONK76730.1"/>
    </source>
</evidence>
<reference evidence="5" key="1">
    <citation type="journal article" date="2017" name="Nat. Commun.">
        <title>The asparagus genome sheds light on the origin and evolution of a young Y chromosome.</title>
        <authorList>
            <person name="Harkess A."/>
            <person name="Zhou J."/>
            <person name="Xu C."/>
            <person name="Bowers J.E."/>
            <person name="Van der Hulst R."/>
            <person name="Ayyampalayam S."/>
            <person name="Mercati F."/>
            <person name="Riccardi P."/>
            <person name="McKain M.R."/>
            <person name="Kakrana A."/>
            <person name="Tang H."/>
            <person name="Ray J."/>
            <person name="Groenendijk J."/>
            <person name="Arikit S."/>
            <person name="Mathioni S.M."/>
            <person name="Nakano M."/>
            <person name="Shan H."/>
            <person name="Telgmann-Rauber A."/>
            <person name="Kanno A."/>
            <person name="Yue Z."/>
            <person name="Chen H."/>
            <person name="Li W."/>
            <person name="Chen Y."/>
            <person name="Xu X."/>
            <person name="Zhang Y."/>
            <person name="Luo S."/>
            <person name="Chen H."/>
            <person name="Gao J."/>
            <person name="Mao Z."/>
            <person name="Pires J.C."/>
            <person name="Luo M."/>
            <person name="Kudrna D."/>
            <person name="Wing R.A."/>
            <person name="Meyers B.C."/>
            <person name="Yi K."/>
            <person name="Kong H."/>
            <person name="Lavrijsen P."/>
            <person name="Sunseri F."/>
            <person name="Falavigna A."/>
            <person name="Ye Y."/>
            <person name="Leebens-Mack J.H."/>
            <person name="Chen G."/>
        </authorList>
    </citation>
    <scope>NUCLEOTIDE SEQUENCE [LARGE SCALE GENOMIC DNA]</scope>
    <source>
        <strain evidence="5">cv. DH0086</strain>
    </source>
</reference>
<evidence type="ECO:0000313" key="5">
    <source>
        <dbReference type="Proteomes" id="UP000243459"/>
    </source>
</evidence>
<proteinExistence type="inferred from homology"/>
<comment type="similarity">
    <text evidence="1">Belongs to the PPR family. P subfamily.</text>
</comment>
<dbReference type="AlphaFoldDB" id="A0A5P1FJH7"/>
<dbReference type="EMBL" id="CM007383">
    <property type="protein sequence ID" value="ONK76730.1"/>
    <property type="molecule type" value="Genomic_DNA"/>
</dbReference>
<dbReference type="InterPro" id="IPR002885">
    <property type="entry name" value="PPR_rpt"/>
</dbReference>
<evidence type="ECO:0000256" key="1">
    <source>
        <dbReference type="ARBA" id="ARBA00007626"/>
    </source>
</evidence>
<dbReference type="NCBIfam" id="TIGR00756">
    <property type="entry name" value="PPR"/>
    <property type="match status" value="5"/>
</dbReference>
<protein>
    <recommendedName>
        <fullName evidence="6">Pentacotripeptide-repeat region of PRORP domain-containing protein</fullName>
    </recommendedName>
</protein>
<dbReference type="Pfam" id="PF13041">
    <property type="entry name" value="PPR_2"/>
    <property type="match status" value="1"/>
</dbReference>
<feature type="repeat" description="PPR" evidence="3">
    <location>
        <begin position="351"/>
        <end position="385"/>
    </location>
</feature>
<name>A0A5P1FJH7_ASPOF</name>
<accession>A0A5P1FJH7</accession>
<dbReference type="OMA" id="RYKHVEV"/>
<dbReference type="PANTHER" id="PTHR47447:SF23">
    <property type="entry name" value="PENTACOTRIPEPTIDE-REPEAT REGION OF PRORP DOMAIN-CONTAINING PROTEIN"/>
    <property type="match status" value="1"/>
</dbReference>
<evidence type="ECO:0008006" key="6">
    <source>
        <dbReference type="Google" id="ProtNLM"/>
    </source>
</evidence>
<dbReference type="Proteomes" id="UP000243459">
    <property type="component" value="Chromosome 3"/>
</dbReference>
<dbReference type="PANTHER" id="PTHR47447">
    <property type="entry name" value="OS03G0856100 PROTEIN"/>
    <property type="match status" value="1"/>
</dbReference>
<dbReference type="Pfam" id="PF01535">
    <property type="entry name" value="PPR"/>
    <property type="match status" value="2"/>
</dbReference>
<feature type="repeat" description="PPR" evidence="3">
    <location>
        <begin position="316"/>
        <end position="350"/>
    </location>
</feature>
<dbReference type="PROSITE" id="PS51375">
    <property type="entry name" value="PPR"/>
    <property type="match status" value="4"/>
</dbReference>
<keyword evidence="2" id="KW-0677">Repeat</keyword>
<evidence type="ECO:0000256" key="2">
    <source>
        <dbReference type="ARBA" id="ARBA00022737"/>
    </source>
</evidence>
<evidence type="ECO:0000256" key="3">
    <source>
        <dbReference type="PROSITE-ProRule" id="PRU00708"/>
    </source>
</evidence>
<organism evidence="4 5">
    <name type="scientific">Asparagus officinalis</name>
    <name type="common">Garden asparagus</name>
    <dbReference type="NCBI Taxonomy" id="4686"/>
    <lineage>
        <taxon>Eukaryota</taxon>
        <taxon>Viridiplantae</taxon>
        <taxon>Streptophyta</taxon>
        <taxon>Embryophyta</taxon>
        <taxon>Tracheophyta</taxon>
        <taxon>Spermatophyta</taxon>
        <taxon>Magnoliopsida</taxon>
        <taxon>Liliopsida</taxon>
        <taxon>Asparagales</taxon>
        <taxon>Asparagaceae</taxon>
        <taxon>Asparagoideae</taxon>
        <taxon>Asparagus</taxon>
    </lineage>
</organism>